<dbReference type="GO" id="GO:0016020">
    <property type="term" value="C:membrane"/>
    <property type="evidence" value="ECO:0007669"/>
    <property type="project" value="TreeGrafter"/>
</dbReference>
<dbReference type="Gene3D" id="3.40.50.720">
    <property type="entry name" value="NAD(P)-binding Rossmann-like Domain"/>
    <property type="match status" value="1"/>
</dbReference>
<reference evidence="3" key="1">
    <citation type="submission" date="2022-08" db="EMBL/GenBank/DDBJ databases">
        <title>The genomic sequence of strain Paenibacillus sp. SCIV0701.</title>
        <authorList>
            <person name="Zhao H."/>
        </authorList>
    </citation>
    <scope>NUCLEOTIDE SEQUENCE</scope>
    <source>
        <strain evidence="3">SCIV0701</strain>
    </source>
</reference>
<protein>
    <submittedName>
        <fullName evidence="3">SDR family NAD(P)-dependent oxidoreductase</fullName>
    </submittedName>
</protein>
<keyword evidence="2" id="KW-0560">Oxidoreductase</keyword>
<dbReference type="EMBL" id="JANIPJ010000013">
    <property type="protein sequence ID" value="MCR2805823.1"/>
    <property type="molecule type" value="Genomic_DNA"/>
</dbReference>
<comment type="similarity">
    <text evidence="1">Belongs to the short-chain dehydrogenases/reductases (SDR) family.</text>
</comment>
<proteinExistence type="inferred from homology"/>
<organism evidence="3 4">
    <name type="scientific">Paenibacillus soyae</name>
    <dbReference type="NCBI Taxonomy" id="2969249"/>
    <lineage>
        <taxon>Bacteria</taxon>
        <taxon>Bacillati</taxon>
        <taxon>Bacillota</taxon>
        <taxon>Bacilli</taxon>
        <taxon>Bacillales</taxon>
        <taxon>Paenibacillaceae</taxon>
        <taxon>Paenibacillus</taxon>
    </lineage>
</organism>
<evidence type="ECO:0000313" key="4">
    <source>
        <dbReference type="Proteomes" id="UP001141950"/>
    </source>
</evidence>
<dbReference type="RefSeq" id="WP_257448699.1">
    <property type="nucleotide sequence ID" value="NZ_JANIPJ010000013.1"/>
</dbReference>
<dbReference type="InterPro" id="IPR036291">
    <property type="entry name" value="NAD(P)-bd_dom_sf"/>
</dbReference>
<dbReference type="PANTHER" id="PTHR44196">
    <property type="entry name" value="DEHYDROGENASE/REDUCTASE SDR FAMILY MEMBER 7B"/>
    <property type="match status" value="1"/>
</dbReference>
<name>A0A9X2SBN2_9BACL</name>
<dbReference type="InterPro" id="IPR002347">
    <property type="entry name" value="SDR_fam"/>
</dbReference>
<evidence type="ECO:0000313" key="3">
    <source>
        <dbReference type="EMBL" id="MCR2805823.1"/>
    </source>
</evidence>
<comment type="caution">
    <text evidence="3">The sequence shown here is derived from an EMBL/GenBank/DDBJ whole genome shotgun (WGS) entry which is preliminary data.</text>
</comment>
<dbReference type="Proteomes" id="UP001141950">
    <property type="component" value="Unassembled WGS sequence"/>
</dbReference>
<gene>
    <name evidence="3" type="ORF">NQZ67_18225</name>
</gene>
<sequence>MERTVLITGATSGIGREFAKLFAADGYHVVLAARSEEELQIVKQDIEASHSMRASCFARRQAFQPGPLMAVYSALTTN</sequence>
<keyword evidence="4" id="KW-1185">Reference proteome</keyword>
<accession>A0A9X2SBN2</accession>
<evidence type="ECO:0000256" key="1">
    <source>
        <dbReference type="ARBA" id="ARBA00006484"/>
    </source>
</evidence>
<dbReference type="SUPFAM" id="SSF51735">
    <property type="entry name" value="NAD(P)-binding Rossmann-fold domains"/>
    <property type="match status" value="1"/>
</dbReference>
<dbReference type="AlphaFoldDB" id="A0A9X2SBN2"/>
<dbReference type="PANTHER" id="PTHR44196:SF1">
    <property type="entry name" value="DEHYDROGENASE_REDUCTASE SDR FAMILY MEMBER 7B"/>
    <property type="match status" value="1"/>
</dbReference>
<dbReference type="GO" id="GO:0016491">
    <property type="term" value="F:oxidoreductase activity"/>
    <property type="evidence" value="ECO:0007669"/>
    <property type="project" value="UniProtKB-KW"/>
</dbReference>
<evidence type="ECO:0000256" key="2">
    <source>
        <dbReference type="ARBA" id="ARBA00023002"/>
    </source>
</evidence>
<dbReference type="Pfam" id="PF00106">
    <property type="entry name" value="adh_short"/>
    <property type="match status" value="1"/>
</dbReference>